<dbReference type="EMBL" id="JALJOV010001535">
    <property type="protein sequence ID" value="KAK9846711.1"/>
    <property type="molecule type" value="Genomic_DNA"/>
</dbReference>
<comment type="caution">
    <text evidence="3">The sequence shown here is derived from an EMBL/GenBank/DDBJ whole genome shotgun (WGS) entry which is preliminary data.</text>
</comment>
<evidence type="ECO:0000256" key="1">
    <source>
        <dbReference type="SAM" id="MobiDB-lite"/>
    </source>
</evidence>
<evidence type="ECO:0000313" key="3">
    <source>
        <dbReference type="EMBL" id="KAK9846711.1"/>
    </source>
</evidence>
<evidence type="ECO:0000313" key="4">
    <source>
        <dbReference type="Proteomes" id="UP001485043"/>
    </source>
</evidence>
<gene>
    <name evidence="3" type="ORF">WJX84_001223</name>
</gene>
<dbReference type="Proteomes" id="UP001485043">
    <property type="component" value="Unassembled WGS sequence"/>
</dbReference>
<keyword evidence="2" id="KW-0812">Transmembrane</keyword>
<feature type="transmembrane region" description="Helical" evidence="2">
    <location>
        <begin position="53"/>
        <end position="73"/>
    </location>
</feature>
<feature type="region of interest" description="Disordered" evidence="1">
    <location>
        <begin position="101"/>
        <end position="120"/>
    </location>
</feature>
<protein>
    <submittedName>
        <fullName evidence="3">Uncharacterized protein</fullName>
    </submittedName>
</protein>
<keyword evidence="2" id="KW-0472">Membrane</keyword>
<accession>A0AAW1SM71</accession>
<dbReference type="AlphaFoldDB" id="A0AAW1SM71"/>
<reference evidence="3 4" key="1">
    <citation type="journal article" date="2024" name="Nat. Commun.">
        <title>Phylogenomics reveals the evolutionary origins of lichenization in chlorophyte algae.</title>
        <authorList>
            <person name="Puginier C."/>
            <person name="Libourel C."/>
            <person name="Otte J."/>
            <person name="Skaloud P."/>
            <person name="Haon M."/>
            <person name="Grisel S."/>
            <person name="Petersen M."/>
            <person name="Berrin J.G."/>
            <person name="Delaux P.M."/>
            <person name="Dal Grande F."/>
            <person name="Keller J."/>
        </authorList>
    </citation>
    <scope>NUCLEOTIDE SEQUENCE [LARGE SCALE GENOMIC DNA]</scope>
    <source>
        <strain evidence="3 4">SAG 2523</strain>
    </source>
</reference>
<name>A0AAW1SM71_9CHLO</name>
<proteinExistence type="predicted"/>
<sequence>MNRALTSSPACTTDGKVKSCKRSIRQPLGRSFCLHMLVIMLATIQILDDSRQPGWPLASWLVAGILGSISSLINELGAMASTLLLAKFCYEVLAASLRGSSASEPPMPLEPSSPAQPTGGAVRQAVNRFNINAHREGQPIEYASLSRGRQAELRIVAGLQRVSHCPIWEPHHDRLSMAAVQQSCDGRLNVHHIASSKQAASSPVRQLPENK</sequence>
<evidence type="ECO:0000256" key="2">
    <source>
        <dbReference type="SAM" id="Phobius"/>
    </source>
</evidence>
<keyword evidence="2" id="KW-1133">Transmembrane helix</keyword>
<organism evidence="3 4">
    <name type="scientific">Apatococcus fuscideae</name>
    <dbReference type="NCBI Taxonomy" id="2026836"/>
    <lineage>
        <taxon>Eukaryota</taxon>
        <taxon>Viridiplantae</taxon>
        <taxon>Chlorophyta</taxon>
        <taxon>core chlorophytes</taxon>
        <taxon>Trebouxiophyceae</taxon>
        <taxon>Chlorellales</taxon>
        <taxon>Chlorellaceae</taxon>
        <taxon>Apatococcus</taxon>
    </lineage>
</organism>
<feature type="transmembrane region" description="Helical" evidence="2">
    <location>
        <begin position="28"/>
        <end position="47"/>
    </location>
</feature>
<keyword evidence="4" id="KW-1185">Reference proteome</keyword>